<gene>
    <name evidence="5" type="ORF">GCM10023094_42410</name>
</gene>
<feature type="region of interest" description="Disordered" evidence="3">
    <location>
        <begin position="1"/>
        <end position="141"/>
    </location>
</feature>
<comment type="caution">
    <text evidence="5">The sequence shown here is derived from an EMBL/GenBank/DDBJ whole genome shotgun (WGS) entry which is preliminary data.</text>
</comment>
<accession>A0ABP8PHF7</accession>
<comment type="subcellular location">
    <subcellularLocation>
        <location evidence="1">Membrane</location>
    </subcellularLocation>
</comment>
<evidence type="ECO:0000313" key="6">
    <source>
        <dbReference type="Proteomes" id="UP001501183"/>
    </source>
</evidence>
<evidence type="ECO:0000256" key="4">
    <source>
        <dbReference type="SAM" id="Phobius"/>
    </source>
</evidence>
<proteinExistence type="predicted"/>
<dbReference type="Proteomes" id="UP001501183">
    <property type="component" value="Unassembled WGS sequence"/>
</dbReference>
<evidence type="ECO:0000256" key="2">
    <source>
        <dbReference type="ARBA" id="ARBA00023136"/>
    </source>
</evidence>
<evidence type="ECO:0000256" key="1">
    <source>
        <dbReference type="ARBA" id="ARBA00004370"/>
    </source>
</evidence>
<feature type="transmembrane region" description="Helical" evidence="4">
    <location>
        <begin position="153"/>
        <end position="172"/>
    </location>
</feature>
<dbReference type="EMBL" id="BAABFB010000066">
    <property type="protein sequence ID" value="GAA4486291.1"/>
    <property type="molecule type" value="Genomic_DNA"/>
</dbReference>
<protein>
    <recommendedName>
        <fullName evidence="7">Mce-associated membrane protein</fullName>
    </recommendedName>
</protein>
<organism evidence="5 6">
    <name type="scientific">Rhodococcus olei</name>
    <dbReference type="NCBI Taxonomy" id="2161675"/>
    <lineage>
        <taxon>Bacteria</taxon>
        <taxon>Bacillati</taxon>
        <taxon>Actinomycetota</taxon>
        <taxon>Actinomycetes</taxon>
        <taxon>Mycobacteriales</taxon>
        <taxon>Nocardiaceae</taxon>
        <taxon>Rhodococcus</taxon>
    </lineage>
</organism>
<reference evidence="6" key="1">
    <citation type="journal article" date="2019" name="Int. J. Syst. Evol. Microbiol.">
        <title>The Global Catalogue of Microorganisms (GCM) 10K type strain sequencing project: providing services to taxonomists for standard genome sequencing and annotation.</title>
        <authorList>
            <consortium name="The Broad Institute Genomics Platform"/>
            <consortium name="The Broad Institute Genome Sequencing Center for Infectious Disease"/>
            <person name="Wu L."/>
            <person name="Ma J."/>
        </authorList>
    </citation>
    <scope>NUCLEOTIDE SEQUENCE [LARGE SCALE GENOMIC DNA]</scope>
    <source>
        <strain evidence="6">JCM 32206</strain>
    </source>
</reference>
<keyword evidence="4" id="KW-1133">Transmembrane helix</keyword>
<feature type="compositionally biased region" description="Polar residues" evidence="3">
    <location>
        <begin position="1"/>
        <end position="12"/>
    </location>
</feature>
<name>A0ABP8PHF7_9NOCA</name>
<sequence>MPPTRRTSNTPQPKGRRPKIAGTGPAAARRSTDRPTEPVEPSTPSEQAPDEVAPAADAAAPDVTGAAAARPEAPGDERAAATSPGDEPDAGEGAGRPVDAGSAAADPPVAEPSAPARPVNRTTSLRPRTPSGDEGGAEAAADPAEARAGWMRVAVIGALALALGAFAVVAAFRPGATVSNRAWVDTAATTQVSAAARDAIQTLYSYKFDTVDQDFDKARAVLTDDMRTEFDKTAKVTRDAVVQTKTETNAQVTDIGVKLLDDEHAELVASMNVSASNDGVAQGSAEGPLSVTMKKVGDAWLLADIRDR</sequence>
<evidence type="ECO:0008006" key="7">
    <source>
        <dbReference type="Google" id="ProtNLM"/>
    </source>
</evidence>
<keyword evidence="4" id="KW-0812">Transmembrane</keyword>
<dbReference type="RefSeq" id="WP_345349838.1">
    <property type="nucleotide sequence ID" value="NZ_BAABFB010000066.1"/>
</dbReference>
<keyword evidence="6" id="KW-1185">Reference proteome</keyword>
<feature type="compositionally biased region" description="Low complexity" evidence="3">
    <location>
        <begin position="39"/>
        <end position="69"/>
    </location>
</feature>
<evidence type="ECO:0000256" key="3">
    <source>
        <dbReference type="SAM" id="MobiDB-lite"/>
    </source>
</evidence>
<dbReference type="PANTHER" id="PTHR37042:SF4">
    <property type="entry name" value="OUTER MEMBRANE PROTEIN RV1973"/>
    <property type="match status" value="1"/>
</dbReference>
<evidence type="ECO:0000313" key="5">
    <source>
        <dbReference type="EMBL" id="GAA4486291.1"/>
    </source>
</evidence>
<keyword evidence="2 4" id="KW-0472">Membrane</keyword>
<dbReference type="PANTHER" id="PTHR37042">
    <property type="entry name" value="OUTER MEMBRANE PROTEIN RV1973"/>
    <property type="match status" value="1"/>
</dbReference>